<dbReference type="Pfam" id="PF04542">
    <property type="entry name" value="Sigma70_r2"/>
    <property type="match status" value="1"/>
</dbReference>
<accession>A0A1S2VA76</accession>
<dbReference type="PANTHER" id="PTHR43133">
    <property type="entry name" value="RNA POLYMERASE ECF-TYPE SIGMA FACTO"/>
    <property type="match status" value="1"/>
</dbReference>
<dbReference type="SUPFAM" id="SSF88659">
    <property type="entry name" value="Sigma3 and sigma4 domains of RNA polymerase sigma factors"/>
    <property type="match status" value="1"/>
</dbReference>
<keyword evidence="4" id="KW-0804">Transcription</keyword>
<dbReference type="GO" id="GO:0006352">
    <property type="term" value="P:DNA-templated transcription initiation"/>
    <property type="evidence" value="ECO:0007669"/>
    <property type="project" value="InterPro"/>
</dbReference>
<dbReference type="Proteomes" id="UP000181790">
    <property type="component" value="Unassembled WGS sequence"/>
</dbReference>
<gene>
    <name evidence="7" type="ORF">BLX24_28955</name>
</gene>
<dbReference type="SUPFAM" id="SSF88946">
    <property type="entry name" value="Sigma2 domain of RNA polymerase sigma factors"/>
    <property type="match status" value="1"/>
</dbReference>
<comment type="similarity">
    <text evidence="1">Belongs to the sigma-70 factor family. ECF subfamily.</text>
</comment>
<dbReference type="Pfam" id="PF08281">
    <property type="entry name" value="Sigma70_r4_2"/>
    <property type="match status" value="1"/>
</dbReference>
<name>A0A1S2VA76_9BACT</name>
<keyword evidence="2" id="KW-0805">Transcription regulation</keyword>
<reference evidence="7 8" key="1">
    <citation type="submission" date="2016-10" db="EMBL/GenBank/DDBJ databases">
        <title>Arsenicibacter rosenii gen. nov., sp. nov., an efficient arsenic-methylating bacterium isolated from an arsenic-contaminated paddy soil.</title>
        <authorList>
            <person name="Huang K."/>
        </authorList>
    </citation>
    <scope>NUCLEOTIDE SEQUENCE [LARGE SCALE GENOMIC DNA]</scope>
    <source>
        <strain evidence="7 8">SM-1</strain>
    </source>
</reference>
<keyword evidence="8" id="KW-1185">Reference proteome</keyword>
<protein>
    <submittedName>
        <fullName evidence="7">RNA polymerase subunit sigma-24</fullName>
    </submittedName>
</protein>
<evidence type="ECO:0000313" key="8">
    <source>
        <dbReference type="Proteomes" id="UP000181790"/>
    </source>
</evidence>
<sequence length="194" mass="22605">MLFRRTKHFILQEVIDGCRKGKSSAQKMLFEAYYSFGVNICLRYASSREDAEEMFDDGFLKVLNKITYYDPEQSFDAWFRTIMVRTAIDQFRKYKNEPSFIDVDDAWDLGTDDEIPGNIAADEILQLVQRLPSSYRTVFSLHVVDGYSHPEIAGMLGIQEGTSRSTLVKARLKLQELLRTWNHEHSISRRNNYV</sequence>
<evidence type="ECO:0000256" key="2">
    <source>
        <dbReference type="ARBA" id="ARBA00023015"/>
    </source>
</evidence>
<evidence type="ECO:0000259" key="5">
    <source>
        <dbReference type="Pfam" id="PF04542"/>
    </source>
</evidence>
<evidence type="ECO:0000256" key="4">
    <source>
        <dbReference type="ARBA" id="ARBA00023163"/>
    </source>
</evidence>
<evidence type="ECO:0000256" key="1">
    <source>
        <dbReference type="ARBA" id="ARBA00010641"/>
    </source>
</evidence>
<comment type="caution">
    <text evidence="7">The sequence shown here is derived from an EMBL/GenBank/DDBJ whole genome shotgun (WGS) entry which is preliminary data.</text>
</comment>
<dbReference type="InterPro" id="IPR036388">
    <property type="entry name" value="WH-like_DNA-bd_sf"/>
</dbReference>
<dbReference type="NCBIfam" id="TIGR02937">
    <property type="entry name" value="sigma70-ECF"/>
    <property type="match status" value="1"/>
</dbReference>
<dbReference type="InterPro" id="IPR039425">
    <property type="entry name" value="RNA_pol_sigma-70-like"/>
</dbReference>
<proteinExistence type="inferred from homology"/>
<feature type="domain" description="RNA polymerase sigma factor 70 region 4 type 2" evidence="6">
    <location>
        <begin position="122"/>
        <end position="174"/>
    </location>
</feature>
<dbReference type="InterPro" id="IPR013325">
    <property type="entry name" value="RNA_pol_sigma_r2"/>
</dbReference>
<dbReference type="InterPro" id="IPR014284">
    <property type="entry name" value="RNA_pol_sigma-70_dom"/>
</dbReference>
<dbReference type="EMBL" id="MORL01000047">
    <property type="protein sequence ID" value="OIN55647.1"/>
    <property type="molecule type" value="Genomic_DNA"/>
</dbReference>
<dbReference type="Gene3D" id="1.10.10.10">
    <property type="entry name" value="Winged helix-like DNA-binding domain superfamily/Winged helix DNA-binding domain"/>
    <property type="match status" value="1"/>
</dbReference>
<evidence type="ECO:0000256" key="3">
    <source>
        <dbReference type="ARBA" id="ARBA00023082"/>
    </source>
</evidence>
<dbReference type="PANTHER" id="PTHR43133:SF46">
    <property type="entry name" value="RNA POLYMERASE SIGMA-70 FACTOR ECF SUBFAMILY"/>
    <property type="match status" value="1"/>
</dbReference>
<keyword evidence="3" id="KW-0731">Sigma factor</keyword>
<dbReference type="GO" id="GO:0016987">
    <property type="term" value="F:sigma factor activity"/>
    <property type="evidence" value="ECO:0007669"/>
    <property type="project" value="UniProtKB-KW"/>
</dbReference>
<dbReference type="AlphaFoldDB" id="A0A1S2VA76"/>
<dbReference type="Gene3D" id="1.10.1740.10">
    <property type="match status" value="1"/>
</dbReference>
<feature type="domain" description="RNA polymerase sigma-70 region 2" evidence="5">
    <location>
        <begin position="29"/>
        <end position="95"/>
    </location>
</feature>
<dbReference type="GO" id="GO:0003677">
    <property type="term" value="F:DNA binding"/>
    <property type="evidence" value="ECO:0007669"/>
    <property type="project" value="InterPro"/>
</dbReference>
<evidence type="ECO:0000259" key="6">
    <source>
        <dbReference type="Pfam" id="PF08281"/>
    </source>
</evidence>
<evidence type="ECO:0000313" key="7">
    <source>
        <dbReference type="EMBL" id="OIN55647.1"/>
    </source>
</evidence>
<dbReference type="InterPro" id="IPR013324">
    <property type="entry name" value="RNA_pol_sigma_r3/r4-like"/>
</dbReference>
<organism evidence="7 8">
    <name type="scientific">Arsenicibacter rosenii</name>
    <dbReference type="NCBI Taxonomy" id="1750698"/>
    <lineage>
        <taxon>Bacteria</taxon>
        <taxon>Pseudomonadati</taxon>
        <taxon>Bacteroidota</taxon>
        <taxon>Cytophagia</taxon>
        <taxon>Cytophagales</taxon>
        <taxon>Spirosomataceae</taxon>
        <taxon>Arsenicibacter</taxon>
    </lineage>
</organism>
<dbReference type="InterPro" id="IPR013249">
    <property type="entry name" value="RNA_pol_sigma70_r4_t2"/>
</dbReference>
<dbReference type="InterPro" id="IPR007627">
    <property type="entry name" value="RNA_pol_sigma70_r2"/>
</dbReference>
<dbReference type="CDD" id="cd06171">
    <property type="entry name" value="Sigma70_r4"/>
    <property type="match status" value="1"/>
</dbReference>